<comment type="caution">
    <text evidence="8">The sequence shown here is derived from an EMBL/GenBank/DDBJ whole genome shotgun (WGS) entry which is preliminary data.</text>
</comment>
<evidence type="ECO:0000259" key="7">
    <source>
        <dbReference type="PROSITE" id="PS50048"/>
    </source>
</evidence>
<reference evidence="8 9" key="1">
    <citation type="journal article" date="2018" name="G3 (Bethesda)">
        <title>Phylogenetic and Phylogenomic Definition of Rhizopus Species.</title>
        <authorList>
            <person name="Gryganskyi A.P."/>
            <person name="Golan J."/>
            <person name="Dolatabadi S."/>
            <person name="Mondo S."/>
            <person name="Robb S."/>
            <person name="Idnurm A."/>
            <person name="Muszewska A."/>
            <person name="Steczkiewicz K."/>
            <person name="Masonjones S."/>
            <person name="Liao H.L."/>
            <person name="Gajdeczka M.T."/>
            <person name="Anike F."/>
            <person name="Vuek A."/>
            <person name="Anishchenko I.M."/>
            <person name="Voigt K."/>
            <person name="de Hoog G.S."/>
            <person name="Smith M.E."/>
            <person name="Heitman J."/>
            <person name="Vilgalys R."/>
            <person name="Stajich J.E."/>
        </authorList>
    </citation>
    <scope>NUCLEOTIDE SEQUENCE [LARGE SCALE GENOMIC DNA]</scope>
    <source>
        <strain evidence="8 9">CBS 357.93</strain>
    </source>
</reference>
<dbReference type="PROSITE" id="PS50048">
    <property type="entry name" value="ZN2_CY6_FUNGAL_2"/>
    <property type="match status" value="1"/>
</dbReference>
<feature type="region of interest" description="Disordered" evidence="6">
    <location>
        <begin position="599"/>
        <end position="649"/>
    </location>
</feature>
<accession>A0A367JYU2</accession>
<dbReference type="STRING" id="86630.A0A367JYU2"/>
<dbReference type="EMBL" id="PJQL01000501">
    <property type="protein sequence ID" value="RCH95103.1"/>
    <property type="molecule type" value="Genomic_DNA"/>
</dbReference>
<dbReference type="InterPro" id="IPR050815">
    <property type="entry name" value="TF_fung"/>
</dbReference>
<keyword evidence="9" id="KW-1185">Reference proteome</keyword>
<feature type="compositionally biased region" description="Polar residues" evidence="6">
    <location>
        <begin position="599"/>
        <end position="611"/>
    </location>
</feature>
<feature type="compositionally biased region" description="Low complexity" evidence="6">
    <location>
        <begin position="538"/>
        <end position="550"/>
    </location>
</feature>
<dbReference type="InterPro" id="IPR036864">
    <property type="entry name" value="Zn2-C6_fun-type_DNA-bd_sf"/>
</dbReference>
<protein>
    <submittedName>
        <fullName evidence="8">Transcriptional activator</fullName>
    </submittedName>
</protein>
<evidence type="ECO:0000256" key="1">
    <source>
        <dbReference type="ARBA" id="ARBA00004123"/>
    </source>
</evidence>
<evidence type="ECO:0000256" key="5">
    <source>
        <dbReference type="ARBA" id="ARBA00023242"/>
    </source>
</evidence>
<feature type="domain" description="Zn(2)-C6 fungal-type" evidence="7">
    <location>
        <begin position="27"/>
        <end position="56"/>
    </location>
</feature>
<organism evidence="8 9">
    <name type="scientific">Rhizopus azygosporus</name>
    <name type="common">Rhizopus microsporus var. azygosporus</name>
    <dbReference type="NCBI Taxonomy" id="86630"/>
    <lineage>
        <taxon>Eukaryota</taxon>
        <taxon>Fungi</taxon>
        <taxon>Fungi incertae sedis</taxon>
        <taxon>Mucoromycota</taxon>
        <taxon>Mucoromycotina</taxon>
        <taxon>Mucoromycetes</taxon>
        <taxon>Mucorales</taxon>
        <taxon>Mucorineae</taxon>
        <taxon>Rhizopodaceae</taxon>
        <taxon>Rhizopus</taxon>
    </lineage>
</organism>
<comment type="subcellular location">
    <subcellularLocation>
        <location evidence="1">Nucleus</location>
    </subcellularLocation>
</comment>
<dbReference type="PANTHER" id="PTHR47338:SF5">
    <property type="entry name" value="ZN(II)2CYS6 TRANSCRIPTION FACTOR (EUROFUNG)"/>
    <property type="match status" value="1"/>
</dbReference>
<keyword evidence="4" id="KW-0804">Transcription</keyword>
<dbReference type="InterPro" id="IPR001138">
    <property type="entry name" value="Zn2Cys6_DnaBD"/>
</dbReference>
<evidence type="ECO:0000256" key="2">
    <source>
        <dbReference type="ARBA" id="ARBA00022723"/>
    </source>
</evidence>
<evidence type="ECO:0000256" key="3">
    <source>
        <dbReference type="ARBA" id="ARBA00023015"/>
    </source>
</evidence>
<dbReference type="Proteomes" id="UP000252139">
    <property type="component" value="Unassembled WGS sequence"/>
</dbReference>
<keyword evidence="2" id="KW-0479">Metal-binding</keyword>
<keyword evidence="3" id="KW-0805">Transcription regulation</keyword>
<dbReference type="Pfam" id="PF00172">
    <property type="entry name" value="Zn_clus"/>
    <property type="match status" value="1"/>
</dbReference>
<dbReference type="PROSITE" id="PS00463">
    <property type="entry name" value="ZN2_CY6_FUNGAL_1"/>
    <property type="match status" value="1"/>
</dbReference>
<feature type="compositionally biased region" description="Low complexity" evidence="6">
    <location>
        <begin position="558"/>
        <end position="569"/>
    </location>
</feature>
<keyword evidence="5" id="KW-0539">Nucleus</keyword>
<dbReference type="GO" id="GO:0008270">
    <property type="term" value="F:zinc ion binding"/>
    <property type="evidence" value="ECO:0007669"/>
    <property type="project" value="InterPro"/>
</dbReference>
<feature type="region of interest" description="Disordered" evidence="6">
    <location>
        <begin position="535"/>
        <end position="569"/>
    </location>
</feature>
<gene>
    <name evidence="8" type="primary">RGT1</name>
    <name evidence="8" type="ORF">CU097_011066</name>
</gene>
<dbReference type="AlphaFoldDB" id="A0A367JYU2"/>
<dbReference type="CDD" id="cd00067">
    <property type="entry name" value="GAL4"/>
    <property type="match status" value="1"/>
</dbReference>
<feature type="compositionally biased region" description="Low complexity" evidence="6">
    <location>
        <begin position="1"/>
        <end position="12"/>
    </location>
</feature>
<evidence type="ECO:0000256" key="4">
    <source>
        <dbReference type="ARBA" id="ARBA00023163"/>
    </source>
</evidence>
<dbReference type="SMART" id="SM00066">
    <property type="entry name" value="GAL4"/>
    <property type="match status" value="1"/>
</dbReference>
<evidence type="ECO:0000313" key="9">
    <source>
        <dbReference type="Proteomes" id="UP000252139"/>
    </source>
</evidence>
<dbReference type="CDD" id="cd12148">
    <property type="entry name" value="fungal_TF_MHR"/>
    <property type="match status" value="1"/>
</dbReference>
<dbReference type="Gene3D" id="4.10.240.10">
    <property type="entry name" value="Zn(2)-C6 fungal-type DNA-binding domain"/>
    <property type="match status" value="1"/>
</dbReference>
<dbReference type="GO" id="GO:0000981">
    <property type="term" value="F:DNA-binding transcription factor activity, RNA polymerase II-specific"/>
    <property type="evidence" value="ECO:0007669"/>
    <property type="project" value="InterPro"/>
</dbReference>
<evidence type="ECO:0000256" key="6">
    <source>
        <dbReference type="SAM" id="MobiDB-lite"/>
    </source>
</evidence>
<sequence length="777" mass="90056">MPPKENSSNNNKENTKEQGKRKKIVKACKDCRRRKVKCDGEMPCSTCKRSSIQCVFESSTPKRGANKHYIESLENRIHVMERALHSLGGMQLIEEAVRRQQMIEEQQQQQHQGFKINDNNRFLLNEIGNPYYIQDILPGDFSSTSSSTTSLSPNQQQDELIQYFMIQIQPYFPIFVPTYFNRLYLANEIPHILIYAICGLSLFYQREDGEEYIQRAMIMLDEAIGKPSIMIIQTLLILLKYSETDHEKSKSLLSRITELCKMLDLKRLVYQQDNDSNGSAEALETRKRTFYMVLRYNVLLCMEQNLEIDSYFIKDTAAFRTSDDFVFDSSVITLSNIYQHLRRITKRQDAQQDSRNNQQVVEESLFIMQLQLMIDKDFIQLPPIHQKLKFPAGELPLNINAITRLSHIYHHLNIILLHFHYSKYPLPQPSSINNDIIQYPHRDLSLASSSILVRLLEGMLAENIYKFIPRGVHFLLYCSHLASTVIQQLDYMNHFDEYQRSLNLIQRITCAKQQRRFSQIPASLLQLSSADVSNLSIQSQPQPQSQSQSQPQPPPQSQPQQQQQQQHQPLHNLHAAPLQINTKKSLRTTSCVDLRSVQRLHSQQQPTPNFTQHRKPVASVISSSTTSTNPAPYRHASSPTLKGHPSPPGIPYPVVHEIIPQTTQSSLLRQPGKMRVLRKSSSLHGLSNTYRQQQQLYHQQQLLQQQQQQQQQPMMPMFQHPSPLDLHRPYQPTLLDYQDVKMGSNELMDDFSLQPTDFNFLSHQMFNDERTEGHPLL</sequence>
<dbReference type="PANTHER" id="PTHR47338">
    <property type="entry name" value="ZN(II)2CYS6 TRANSCRIPTION FACTOR (EUROFUNG)-RELATED"/>
    <property type="match status" value="1"/>
</dbReference>
<evidence type="ECO:0000313" key="8">
    <source>
        <dbReference type="EMBL" id="RCH95103.1"/>
    </source>
</evidence>
<feature type="region of interest" description="Disordered" evidence="6">
    <location>
        <begin position="1"/>
        <end position="22"/>
    </location>
</feature>
<dbReference type="SUPFAM" id="SSF57701">
    <property type="entry name" value="Zn2/Cys6 DNA-binding domain"/>
    <property type="match status" value="1"/>
</dbReference>
<proteinExistence type="predicted"/>
<name>A0A367JYU2_RHIAZ</name>
<dbReference type="OrthoDB" id="2123952at2759"/>
<dbReference type="GO" id="GO:0005634">
    <property type="term" value="C:nucleus"/>
    <property type="evidence" value="ECO:0007669"/>
    <property type="project" value="UniProtKB-SubCell"/>
</dbReference>